<evidence type="ECO:0000313" key="4">
    <source>
        <dbReference type="Proteomes" id="UP000694846"/>
    </source>
</evidence>
<dbReference type="PROSITE" id="PS50195">
    <property type="entry name" value="PX"/>
    <property type="match status" value="1"/>
</dbReference>
<sequence>MAVDRSGCLMAHVITSEAGKCERLQKNLLNSVKQCQKRFGSSSEIATEIDLEVANLCHCLEAILSHGMKSKTNAEDKSSLLKRQVSKIVTGLSDGDKSQNRLVPFWCFIKEILNEAEIQRFDSLANIKNDYGRGKAWLRASINERCLEKYMHLCIKNEKLINQYYEKWAFMSNSEKNSILPNTAAGLSSIVFALNIDKLEFNKDVLDLTLNEPIIDGDVDSVLKKESNGKIKKVKAKVINFDSSEDDIQTAEEVKSDEDVIMAVGDEATSISTSSYDKITGYFIGEFEDLPSTENELENRLRKLSPIEEMKAYEVFVPVSSLSPPCDTDDESKSIGSNDENNSLCKFDESKDHIFFLEKQYKENISELETKITDLIRENDLLKHQLRKYVSAVQLMKQDENESEEAKLYQQKLIQVAEMHSELIELNSRLNNTIIAKDHCITKLRTELVSLRGPLPSDEIPHTNIHLWVPSAFLVGRISDPHHVYQIHVRILNEEWNVYRRYSQFTEFHKELKKQYNVVSSISLPPKKTIGNKGANFVEERRKKLQIYLRQIMNFLITINRVLANSPNKYKLVNLVPFFSEQYNQSFCGKRSWLNLSCLMPQNSVVDLNTRSQPHYTGL</sequence>
<dbReference type="InterPro" id="IPR047329">
    <property type="entry name" value="RUN_SNX29"/>
</dbReference>
<evidence type="ECO:0000259" key="3">
    <source>
        <dbReference type="PROSITE" id="PS50826"/>
    </source>
</evidence>
<evidence type="ECO:0000256" key="1">
    <source>
        <dbReference type="SAM" id="Coils"/>
    </source>
</evidence>
<name>A0A8B8FGJ7_9HEMI</name>
<dbReference type="PANTHER" id="PTHR47194:SF3">
    <property type="entry name" value="SORTING NEXIN 29"/>
    <property type="match status" value="1"/>
</dbReference>
<dbReference type="Proteomes" id="UP000694846">
    <property type="component" value="Unplaced"/>
</dbReference>
<dbReference type="InterPro" id="IPR004012">
    <property type="entry name" value="Run_dom"/>
</dbReference>
<evidence type="ECO:0000313" key="5">
    <source>
        <dbReference type="RefSeq" id="XP_025409470.1"/>
    </source>
</evidence>
<dbReference type="SUPFAM" id="SSF64268">
    <property type="entry name" value="PX domain"/>
    <property type="match status" value="1"/>
</dbReference>
<organism evidence="4 5">
    <name type="scientific">Sipha flava</name>
    <name type="common">yellow sugarcane aphid</name>
    <dbReference type="NCBI Taxonomy" id="143950"/>
    <lineage>
        <taxon>Eukaryota</taxon>
        <taxon>Metazoa</taxon>
        <taxon>Ecdysozoa</taxon>
        <taxon>Arthropoda</taxon>
        <taxon>Hexapoda</taxon>
        <taxon>Insecta</taxon>
        <taxon>Pterygota</taxon>
        <taxon>Neoptera</taxon>
        <taxon>Paraneoptera</taxon>
        <taxon>Hemiptera</taxon>
        <taxon>Sternorrhyncha</taxon>
        <taxon>Aphidomorpha</taxon>
        <taxon>Aphidoidea</taxon>
        <taxon>Aphididae</taxon>
        <taxon>Sipha</taxon>
    </lineage>
</organism>
<protein>
    <submittedName>
        <fullName evidence="5">Sorting nexin-29 isoform X1</fullName>
    </submittedName>
</protein>
<dbReference type="InterPro" id="IPR001683">
    <property type="entry name" value="PX_dom"/>
</dbReference>
<dbReference type="GO" id="GO:0035091">
    <property type="term" value="F:phosphatidylinositol binding"/>
    <property type="evidence" value="ECO:0007669"/>
    <property type="project" value="InterPro"/>
</dbReference>
<dbReference type="InterPro" id="IPR036871">
    <property type="entry name" value="PX_dom_sf"/>
</dbReference>
<dbReference type="Pfam" id="PF02759">
    <property type="entry name" value="RUN"/>
    <property type="match status" value="1"/>
</dbReference>
<dbReference type="InterPro" id="IPR037916">
    <property type="entry name" value="SNX29_PX"/>
</dbReference>
<dbReference type="CDD" id="cd17689">
    <property type="entry name" value="RUN_SNX29"/>
    <property type="match status" value="1"/>
</dbReference>
<dbReference type="AlphaFoldDB" id="A0A8B8FGJ7"/>
<dbReference type="GeneID" id="112682912"/>
<dbReference type="Pfam" id="PF00787">
    <property type="entry name" value="PX"/>
    <property type="match status" value="1"/>
</dbReference>
<reference evidence="5" key="1">
    <citation type="submission" date="2025-08" db="UniProtKB">
        <authorList>
            <consortium name="RefSeq"/>
        </authorList>
    </citation>
    <scope>IDENTIFICATION</scope>
    <source>
        <tissue evidence="5">Whole body</tissue>
    </source>
</reference>
<dbReference type="PANTHER" id="PTHR47194">
    <property type="entry name" value="SORTING NEXIN-29-RELATED"/>
    <property type="match status" value="1"/>
</dbReference>
<feature type="domain" description="RUN" evidence="3">
    <location>
        <begin position="47"/>
        <end position="199"/>
    </location>
</feature>
<dbReference type="InterPro" id="IPR037213">
    <property type="entry name" value="Run_dom_sf"/>
</dbReference>
<dbReference type="OrthoDB" id="93876at2759"/>
<keyword evidence="1" id="KW-0175">Coiled coil</keyword>
<dbReference type="Gene3D" id="3.30.1520.10">
    <property type="entry name" value="Phox-like domain"/>
    <property type="match status" value="1"/>
</dbReference>
<dbReference type="PROSITE" id="PS50826">
    <property type="entry name" value="RUN"/>
    <property type="match status" value="1"/>
</dbReference>
<accession>A0A8B8FGJ7</accession>
<dbReference type="SUPFAM" id="SSF140741">
    <property type="entry name" value="RUN domain-like"/>
    <property type="match status" value="1"/>
</dbReference>
<gene>
    <name evidence="5" type="primary">LOC112682912</name>
</gene>
<dbReference type="Gene3D" id="1.20.58.900">
    <property type="match status" value="1"/>
</dbReference>
<dbReference type="SMART" id="SM00312">
    <property type="entry name" value="PX"/>
    <property type="match status" value="1"/>
</dbReference>
<feature type="coiled-coil region" evidence="1">
    <location>
        <begin position="358"/>
        <end position="385"/>
    </location>
</feature>
<keyword evidence="4" id="KW-1185">Reference proteome</keyword>
<evidence type="ECO:0000259" key="2">
    <source>
        <dbReference type="PROSITE" id="PS50195"/>
    </source>
</evidence>
<dbReference type="RefSeq" id="XP_025409470.1">
    <property type="nucleotide sequence ID" value="XM_025553685.1"/>
</dbReference>
<dbReference type="CDD" id="cd07277">
    <property type="entry name" value="PX_RUN"/>
    <property type="match status" value="1"/>
</dbReference>
<dbReference type="SMART" id="SM00593">
    <property type="entry name" value="RUN"/>
    <property type="match status" value="1"/>
</dbReference>
<feature type="domain" description="PX" evidence="2">
    <location>
        <begin position="463"/>
        <end position="586"/>
    </location>
</feature>
<proteinExistence type="predicted"/>